<organism evidence="1 2">
    <name type="scientific">Rubus argutus</name>
    <name type="common">Southern blackberry</name>
    <dbReference type="NCBI Taxonomy" id="59490"/>
    <lineage>
        <taxon>Eukaryota</taxon>
        <taxon>Viridiplantae</taxon>
        <taxon>Streptophyta</taxon>
        <taxon>Embryophyta</taxon>
        <taxon>Tracheophyta</taxon>
        <taxon>Spermatophyta</taxon>
        <taxon>Magnoliopsida</taxon>
        <taxon>eudicotyledons</taxon>
        <taxon>Gunneridae</taxon>
        <taxon>Pentapetalae</taxon>
        <taxon>rosids</taxon>
        <taxon>fabids</taxon>
        <taxon>Rosales</taxon>
        <taxon>Rosaceae</taxon>
        <taxon>Rosoideae</taxon>
        <taxon>Rosoideae incertae sedis</taxon>
        <taxon>Rubus</taxon>
    </lineage>
</organism>
<evidence type="ECO:0000313" key="2">
    <source>
        <dbReference type="Proteomes" id="UP001457282"/>
    </source>
</evidence>
<dbReference type="Proteomes" id="UP001457282">
    <property type="component" value="Unassembled WGS sequence"/>
</dbReference>
<keyword evidence="2" id="KW-1185">Reference proteome</keyword>
<sequence length="109" mass="11880">MILPYVGCILGPIGEYLVIAFEVVVVGEVGMNLEKIEISSACCSTKSWAEDTIQAHNQVYRTHSKAGLLEIFPSCQLACNHLDIAILDMFLLDDPSSSTQCTSRSIPAF</sequence>
<reference evidence="1 2" key="1">
    <citation type="journal article" date="2023" name="G3 (Bethesda)">
        <title>A chromosome-length genome assembly and annotation of blackberry (Rubus argutus, cv. 'Hillquist').</title>
        <authorList>
            <person name="Bruna T."/>
            <person name="Aryal R."/>
            <person name="Dudchenko O."/>
            <person name="Sargent D.J."/>
            <person name="Mead D."/>
            <person name="Buti M."/>
            <person name="Cavallini A."/>
            <person name="Hytonen T."/>
            <person name="Andres J."/>
            <person name="Pham M."/>
            <person name="Weisz D."/>
            <person name="Mascagni F."/>
            <person name="Usai G."/>
            <person name="Natali L."/>
            <person name="Bassil N."/>
            <person name="Fernandez G.E."/>
            <person name="Lomsadze A."/>
            <person name="Armour M."/>
            <person name="Olukolu B."/>
            <person name="Poorten T."/>
            <person name="Britton C."/>
            <person name="Davik J."/>
            <person name="Ashrafi H."/>
            <person name="Aiden E.L."/>
            <person name="Borodovsky M."/>
            <person name="Worthington M."/>
        </authorList>
    </citation>
    <scope>NUCLEOTIDE SEQUENCE [LARGE SCALE GENOMIC DNA]</scope>
    <source>
        <strain evidence="1">PI 553951</strain>
    </source>
</reference>
<gene>
    <name evidence="1" type="ORF">M0R45_027469</name>
</gene>
<evidence type="ECO:0000313" key="1">
    <source>
        <dbReference type="EMBL" id="KAK9930432.1"/>
    </source>
</evidence>
<accession>A0AAW1X1D2</accession>
<dbReference type="AlphaFoldDB" id="A0AAW1X1D2"/>
<name>A0AAW1X1D2_RUBAR</name>
<dbReference type="EMBL" id="JBEDUW010000005">
    <property type="protein sequence ID" value="KAK9930432.1"/>
    <property type="molecule type" value="Genomic_DNA"/>
</dbReference>
<comment type="caution">
    <text evidence="1">The sequence shown here is derived from an EMBL/GenBank/DDBJ whole genome shotgun (WGS) entry which is preliminary data.</text>
</comment>
<protein>
    <submittedName>
        <fullName evidence="1">Uncharacterized protein</fullName>
    </submittedName>
</protein>
<proteinExistence type="predicted"/>